<comment type="caution">
    <text evidence="2">The sequence shown here is derived from an EMBL/GenBank/DDBJ whole genome shotgun (WGS) entry which is preliminary data.</text>
</comment>
<name>A0A3D3R9Y5_9PLAN</name>
<keyword evidence="1" id="KW-1133">Transmembrane helix</keyword>
<sequence length="107" mass="12100">MEFAEEMKTKGPGYHPLTFIAFLLAVFVLVLPTQQDIVFDFLRQGKVLEATVVVIASIAIVALPLFLAQRNTNRHPEKWKPRFLTPATWTIIVLNALLNTLLLLSQK</sequence>
<feature type="transmembrane region" description="Helical" evidence="1">
    <location>
        <begin position="87"/>
        <end position="104"/>
    </location>
</feature>
<proteinExistence type="predicted"/>
<evidence type="ECO:0000313" key="2">
    <source>
        <dbReference type="EMBL" id="HCO24892.1"/>
    </source>
</evidence>
<keyword evidence="1" id="KW-0472">Membrane</keyword>
<keyword evidence="1" id="KW-0812">Transmembrane</keyword>
<organism evidence="2 3">
    <name type="scientific">Gimesia maris</name>
    <dbReference type="NCBI Taxonomy" id="122"/>
    <lineage>
        <taxon>Bacteria</taxon>
        <taxon>Pseudomonadati</taxon>
        <taxon>Planctomycetota</taxon>
        <taxon>Planctomycetia</taxon>
        <taxon>Planctomycetales</taxon>
        <taxon>Planctomycetaceae</taxon>
        <taxon>Gimesia</taxon>
    </lineage>
</organism>
<evidence type="ECO:0000313" key="3">
    <source>
        <dbReference type="Proteomes" id="UP000263642"/>
    </source>
</evidence>
<evidence type="ECO:0000256" key="1">
    <source>
        <dbReference type="SAM" id="Phobius"/>
    </source>
</evidence>
<dbReference type="EMBL" id="DQAY01000111">
    <property type="protein sequence ID" value="HCO24892.1"/>
    <property type="molecule type" value="Genomic_DNA"/>
</dbReference>
<feature type="transmembrane region" description="Helical" evidence="1">
    <location>
        <begin position="12"/>
        <end position="31"/>
    </location>
</feature>
<gene>
    <name evidence="2" type="ORF">DIT97_18375</name>
</gene>
<dbReference type="Proteomes" id="UP000263642">
    <property type="component" value="Unassembled WGS sequence"/>
</dbReference>
<protein>
    <submittedName>
        <fullName evidence="2">Uncharacterized protein</fullName>
    </submittedName>
</protein>
<accession>A0A3D3R9Y5</accession>
<reference evidence="2 3" key="1">
    <citation type="journal article" date="2018" name="Nat. Biotechnol.">
        <title>A standardized bacterial taxonomy based on genome phylogeny substantially revises the tree of life.</title>
        <authorList>
            <person name="Parks D.H."/>
            <person name="Chuvochina M."/>
            <person name="Waite D.W."/>
            <person name="Rinke C."/>
            <person name="Skarshewski A."/>
            <person name="Chaumeil P.A."/>
            <person name="Hugenholtz P."/>
        </authorList>
    </citation>
    <scope>NUCLEOTIDE SEQUENCE [LARGE SCALE GENOMIC DNA]</scope>
    <source>
        <strain evidence="2">UBA9375</strain>
    </source>
</reference>
<dbReference type="AlphaFoldDB" id="A0A3D3R9Y5"/>
<feature type="transmembrane region" description="Helical" evidence="1">
    <location>
        <begin position="47"/>
        <end position="67"/>
    </location>
</feature>